<dbReference type="CDD" id="cd04301">
    <property type="entry name" value="NAT_SF"/>
    <property type="match status" value="1"/>
</dbReference>
<organism evidence="6 7">
    <name type="scientific">Streptomyces vulcanius</name>
    <dbReference type="NCBI Taxonomy" id="1441876"/>
    <lineage>
        <taxon>Bacteria</taxon>
        <taxon>Bacillati</taxon>
        <taxon>Actinomycetota</taxon>
        <taxon>Actinomycetes</taxon>
        <taxon>Kitasatosporales</taxon>
        <taxon>Streptomycetaceae</taxon>
        <taxon>Streptomyces</taxon>
    </lineage>
</organism>
<dbReference type="RefSeq" id="WP_381164516.1">
    <property type="nucleotide sequence ID" value="NZ_JBHSFK010000014.1"/>
</dbReference>
<evidence type="ECO:0000256" key="1">
    <source>
        <dbReference type="ARBA" id="ARBA00022679"/>
    </source>
</evidence>
<dbReference type="Gene3D" id="3.40.630.30">
    <property type="match status" value="1"/>
</dbReference>
<dbReference type="SUPFAM" id="SSF52540">
    <property type="entry name" value="P-loop containing nucleoside triphosphate hydrolases"/>
    <property type="match status" value="1"/>
</dbReference>
<keyword evidence="1 6" id="KW-0808">Transferase</keyword>
<evidence type="ECO:0000256" key="3">
    <source>
        <dbReference type="SAM" id="MobiDB-lite"/>
    </source>
</evidence>
<accession>A0ABV9AUH4</accession>
<dbReference type="InterPro" id="IPR027417">
    <property type="entry name" value="P-loop_NTPase"/>
</dbReference>
<dbReference type="Pfam" id="PF00583">
    <property type="entry name" value="Acetyltransf_1"/>
    <property type="match status" value="1"/>
</dbReference>
<keyword evidence="7" id="KW-1185">Reference proteome</keyword>
<dbReference type="PANTHER" id="PTHR10545:SF29">
    <property type="entry name" value="GH14572P-RELATED"/>
    <property type="match status" value="1"/>
</dbReference>
<reference evidence="7" key="1">
    <citation type="journal article" date="2019" name="Int. J. Syst. Evol. Microbiol.">
        <title>The Global Catalogue of Microorganisms (GCM) 10K type strain sequencing project: providing services to taxonomists for standard genome sequencing and annotation.</title>
        <authorList>
            <consortium name="The Broad Institute Genomics Platform"/>
            <consortium name="The Broad Institute Genome Sequencing Center for Infectious Disease"/>
            <person name="Wu L."/>
            <person name="Ma J."/>
        </authorList>
    </citation>
    <scope>NUCLEOTIDE SEQUENCE [LARGE SCALE GENOMIC DNA]</scope>
    <source>
        <strain evidence="7">CGMCC 4.7177</strain>
    </source>
</reference>
<sequence>MRLRRGAAVAAIAGGGALTTMLIGLVTNAVSDQARWPGFLGWVQHHAWFSFAALGVALVGLTALLAGLSEARDTGPTGQPGADDPVGPPGAALVLRSLPRDATAFTNRSAELERLVASVRTAQDSGRSLSVHVIDGMPGVGKTTFAVHAGHVLSERFPDGQLFLNLNGHTSGQSPVCGGGHLPHRFGAGRGYRNPSVYCADLEHLIRHVQGSLRRHGWDLGDRGVTPLAPRRASRRRDARCRDNVPGISEDQGRRAPMNVSIRPAAETDIPALARLIEEIERFYGETEIQPLAERRTQIKQALFGSPPLASALLVVDGRSELVGMAAYSFLWPAAGSSHSLFLKELYVRDSLRRQGVGKALMRRLRRIAEERSGCSRLEWMTDRGNDDARSFYRELGFAEFDGKIVYRLETAAGARREPAHSISA</sequence>
<dbReference type="PANTHER" id="PTHR10545">
    <property type="entry name" value="DIAMINE N-ACETYLTRANSFERASE"/>
    <property type="match status" value="1"/>
</dbReference>
<keyword evidence="4" id="KW-0472">Membrane</keyword>
<dbReference type="InterPro" id="IPR000182">
    <property type="entry name" value="GNAT_dom"/>
</dbReference>
<dbReference type="InterPro" id="IPR016181">
    <property type="entry name" value="Acyl_CoA_acyltransferase"/>
</dbReference>
<keyword evidence="4" id="KW-1133">Transmembrane helix</keyword>
<evidence type="ECO:0000259" key="5">
    <source>
        <dbReference type="PROSITE" id="PS51186"/>
    </source>
</evidence>
<keyword evidence="2 6" id="KW-0012">Acyltransferase</keyword>
<dbReference type="Proteomes" id="UP001595839">
    <property type="component" value="Unassembled WGS sequence"/>
</dbReference>
<dbReference type="InterPro" id="IPR051016">
    <property type="entry name" value="Diverse_Substrate_AcTransf"/>
</dbReference>
<proteinExistence type="predicted"/>
<keyword evidence="4" id="KW-0812">Transmembrane</keyword>
<protein>
    <submittedName>
        <fullName evidence="6">Cyclophane-containing RiPP N-acetyltransferase HaaN</fullName>
        <ecNumber evidence="6">2.3.1.-</ecNumber>
    </submittedName>
</protein>
<dbReference type="Gene3D" id="3.40.50.300">
    <property type="entry name" value="P-loop containing nucleotide triphosphate hydrolases"/>
    <property type="match status" value="1"/>
</dbReference>
<feature type="domain" description="N-acetyltransferase" evidence="5">
    <location>
        <begin position="260"/>
        <end position="414"/>
    </location>
</feature>
<gene>
    <name evidence="6" type="primary">haaN</name>
    <name evidence="6" type="ORF">ACFPIH_21990</name>
</gene>
<evidence type="ECO:0000313" key="7">
    <source>
        <dbReference type="Proteomes" id="UP001595839"/>
    </source>
</evidence>
<dbReference type="EC" id="2.3.1.-" evidence="6"/>
<evidence type="ECO:0000256" key="4">
    <source>
        <dbReference type="SAM" id="Phobius"/>
    </source>
</evidence>
<evidence type="ECO:0000313" key="6">
    <source>
        <dbReference type="EMBL" id="MFC4502168.1"/>
    </source>
</evidence>
<feature type="transmembrane region" description="Helical" evidence="4">
    <location>
        <begin position="47"/>
        <end position="68"/>
    </location>
</feature>
<dbReference type="GO" id="GO:0016746">
    <property type="term" value="F:acyltransferase activity"/>
    <property type="evidence" value="ECO:0007669"/>
    <property type="project" value="UniProtKB-KW"/>
</dbReference>
<dbReference type="SUPFAM" id="SSF55729">
    <property type="entry name" value="Acyl-CoA N-acyltransferases (Nat)"/>
    <property type="match status" value="1"/>
</dbReference>
<feature type="region of interest" description="Disordered" evidence="3">
    <location>
        <begin position="229"/>
        <end position="253"/>
    </location>
</feature>
<name>A0ABV9AUH4_9ACTN</name>
<evidence type="ECO:0000256" key="2">
    <source>
        <dbReference type="ARBA" id="ARBA00023315"/>
    </source>
</evidence>
<feature type="transmembrane region" description="Helical" evidence="4">
    <location>
        <begin position="7"/>
        <end position="27"/>
    </location>
</feature>
<dbReference type="NCBIfam" id="NF041716">
    <property type="entry name" value="HxA_phane_GNAT"/>
    <property type="match status" value="1"/>
</dbReference>
<comment type="caution">
    <text evidence="6">The sequence shown here is derived from an EMBL/GenBank/DDBJ whole genome shotgun (WGS) entry which is preliminary data.</text>
</comment>
<dbReference type="PROSITE" id="PS51186">
    <property type="entry name" value="GNAT"/>
    <property type="match status" value="1"/>
</dbReference>
<dbReference type="EMBL" id="JBHSFK010000014">
    <property type="protein sequence ID" value="MFC4502168.1"/>
    <property type="molecule type" value="Genomic_DNA"/>
</dbReference>